<dbReference type="EMBL" id="JAYMYQ010000010">
    <property type="protein sequence ID" value="KAK7308450.1"/>
    <property type="molecule type" value="Genomic_DNA"/>
</dbReference>
<accession>A0AAN9PQN9</accession>
<name>A0AAN9PQN9_CANGL</name>
<gene>
    <name evidence="1" type="ORF">VNO77_42055</name>
</gene>
<dbReference type="AlphaFoldDB" id="A0AAN9PQN9"/>
<proteinExistence type="predicted"/>
<comment type="caution">
    <text evidence="1">The sequence shown here is derived from an EMBL/GenBank/DDBJ whole genome shotgun (WGS) entry which is preliminary data.</text>
</comment>
<reference evidence="1 2" key="1">
    <citation type="submission" date="2024-01" db="EMBL/GenBank/DDBJ databases">
        <title>The genomes of 5 underutilized Papilionoideae crops provide insights into root nodulation and disease resistanc.</title>
        <authorList>
            <person name="Jiang F."/>
        </authorList>
    </citation>
    <scope>NUCLEOTIDE SEQUENCE [LARGE SCALE GENOMIC DNA]</scope>
    <source>
        <strain evidence="1">LVBAO_FW01</strain>
        <tissue evidence="1">Leaves</tissue>
    </source>
</reference>
<evidence type="ECO:0000313" key="1">
    <source>
        <dbReference type="EMBL" id="KAK7308450.1"/>
    </source>
</evidence>
<dbReference type="Gene3D" id="2.70.150.10">
    <property type="entry name" value="Calcium-transporting ATPase, cytoplasmic transduction domain A"/>
    <property type="match status" value="1"/>
</dbReference>
<dbReference type="Proteomes" id="UP001367508">
    <property type="component" value="Unassembled WGS sequence"/>
</dbReference>
<protein>
    <submittedName>
        <fullName evidence="1">Uncharacterized protein</fullName>
    </submittedName>
</protein>
<keyword evidence="2" id="KW-1185">Reference proteome</keyword>
<evidence type="ECO:0000313" key="2">
    <source>
        <dbReference type="Proteomes" id="UP001367508"/>
    </source>
</evidence>
<organism evidence="1 2">
    <name type="scientific">Canavalia gladiata</name>
    <name type="common">Sword bean</name>
    <name type="synonym">Dolichos gladiatus</name>
    <dbReference type="NCBI Taxonomy" id="3824"/>
    <lineage>
        <taxon>Eukaryota</taxon>
        <taxon>Viridiplantae</taxon>
        <taxon>Streptophyta</taxon>
        <taxon>Embryophyta</taxon>
        <taxon>Tracheophyta</taxon>
        <taxon>Spermatophyta</taxon>
        <taxon>Magnoliopsida</taxon>
        <taxon>eudicotyledons</taxon>
        <taxon>Gunneridae</taxon>
        <taxon>Pentapetalae</taxon>
        <taxon>rosids</taxon>
        <taxon>fabids</taxon>
        <taxon>Fabales</taxon>
        <taxon>Fabaceae</taxon>
        <taxon>Papilionoideae</taxon>
        <taxon>50 kb inversion clade</taxon>
        <taxon>NPAAA clade</taxon>
        <taxon>indigoferoid/millettioid clade</taxon>
        <taxon>Phaseoleae</taxon>
        <taxon>Canavalia</taxon>
    </lineage>
</organism>
<sequence>MLVRNLLPLRLRSDFKEPRLEIASSKNHQEIHMNKTPVQKKILKLVCRFSRVEASKMIHTGILFLCKNLQKLVELAPAKALLVVKDKGDNSTEEREIDSFLVQPSDASKVPPSKKILVDATIT</sequence>